<name>A0A2V0PET4_9CHLO</name>
<feature type="compositionally biased region" description="Pro residues" evidence="1">
    <location>
        <begin position="15"/>
        <end position="29"/>
    </location>
</feature>
<gene>
    <name evidence="2" type="ORF">Rsub_11248</name>
</gene>
<comment type="caution">
    <text evidence="2">The sequence shown here is derived from an EMBL/GenBank/DDBJ whole genome shotgun (WGS) entry which is preliminary data.</text>
</comment>
<protein>
    <submittedName>
        <fullName evidence="2">Uncharacterized protein</fullName>
    </submittedName>
</protein>
<organism evidence="2 3">
    <name type="scientific">Raphidocelis subcapitata</name>
    <dbReference type="NCBI Taxonomy" id="307507"/>
    <lineage>
        <taxon>Eukaryota</taxon>
        <taxon>Viridiplantae</taxon>
        <taxon>Chlorophyta</taxon>
        <taxon>core chlorophytes</taxon>
        <taxon>Chlorophyceae</taxon>
        <taxon>CS clade</taxon>
        <taxon>Sphaeropleales</taxon>
        <taxon>Selenastraceae</taxon>
        <taxon>Raphidocelis</taxon>
    </lineage>
</organism>
<feature type="compositionally biased region" description="Low complexity" evidence="1">
    <location>
        <begin position="1"/>
        <end position="14"/>
    </location>
</feature>
<dbReference type="Proteomes" id="UP000247498">
    <property type="component" value="Unassembled WGS sequence"/>
</dbReference>
<feature type="region of interest" description="Disordered" evidence="1">
    <location>
        <begin position="77"/>
        <end position="99"/>
    </location>
</feature>
<reference evidence="2 3" key="1">
    <citation type="journal article" date="2018" name="Sci. Rep.">
        <title>Raphidocelis subcapitata (=Pseudokirchneriella subcapitata) provides an insight into genome evolution and environmental adaptations in the Sphaeropleales.</title>
        <authorList>
            <person name="Suzuki S."/>
            <person name="Yamaguchi H."/>
            <person name="Nakajima N."/>
            <person name="Kawachi M."/>
        </authorList>
    </citation>
    <scope>NUCLEOTIDE SEQUENCE [LARGE SCALE GENOMIC DNA]</scope>
    <source>
        <strain evidence="2 3">NIES-35</strain>
    </source>
</reference>
<feature type="compositionally biased region" description="Basic and acidic residues" evidence="1">
    <location>
        <begin position="49"/>
        <end position="65"/>
    </location>
</feature>
<accession>A0A2V0PET4</accession>
<evidence type="ECO:0000313" key="2">
    <source>
        <dbReference type="EMBL" id="GBF98354.1"/>
    </source>
</evidence>
<feature type="region of interest" description="Disordered" evidence="1">
    <location>
        <begin position="1"/>
        <end position="65"/>
    </location>
</feature>
<proteinExistence type="predicted"/>
<dbReference type="InParanoid" id="A0A2V0PET4"/>
<dbReference type="OrthoDB" id="540357at2759"/>
<evidence type="ECO:0000256" key="1">
    <source>
        <dbReference type="SAM" id="MobiDB-lite"/>
    </source>
</evidence>
<keyword evidence="3" id="KW-1185">Reference proteome</keyword>
<evidence type="ECO:0000313" key="3">
    <source>
        <dbReference type="Proteomes" id="UP000247498"/>
    </source>
</evidence>
<dbReference type="AlphaFoldDB" id="A0A2V0PET4"/>
<dbReference type="EMBL" id="BDRX01000122">
    <property type="protein sequence ID" value="GBF98354.1"/>
    <property type="molecule type" value="Genomic_DNA"/>
</dbReference>
<sequence>MSSAAALAPNGAAPQPGPPHGGAPAPPRPDPYRDVAVQKQQASAFAAHSDTKGLPDAHATHGAHHDDESAFAQFARQQQLTSAPSPERPSGAARPGARGGGVKLSWWEKLLTCNFLAPEPAEMPSHGSLTGAASIPRPRRTLSKQTGFGGYWLKDPERTTPDPQPIDVMLGASKMAMKAHETIPGIWLHDSPGTLTLTAKPRSIPLGPLSRYVETFAKDGSTTGWTMRRDIRVGRSTGQMFFTACGTLIFRVYARSLWGGEPEYVTEEYSRLEDEGNVIISRQCCKHYGSGRTAAQFLVGDWLGPEPPPGHC</sequence>